<reference evidence="2" key="1">
    <citation type="submission" date="2020-05" db="EMBL/GenBank/DDBJ databases">
        <title>Mycena genomes resolve the evolution of fungal bioluminescence.</title>
        <authorList>
            <person name="Tsai I.J."/>
        </authorList>
    </citation>
    <scope>NUCLEOTIDE SEQUENCE</scope>
    <source>
        <strain evidence="2">CCC161011</strain>
    </source>
</reference>
<organism evidence="2 3">
    <name type="scientific">Mycena venus</name>
    <dbReference type="NCBI Taxonomy" id="2733690"/>
    <lineage>
        <taxon>Eukaryota</taxon>
        <taxon>Fungi</taxon>
        <taxon>Dikarya</taxon>
        <taxon>Basidiomycota</taxon>
        <taxon>Agaricomycotina</taxon>
        <taxon>Agaricomycetes</taxon>
        <taxon>Agaricomycetidae</taxon>
        <taxon>Agaricales</taxon>
        <taxon>Marasmiineae</taxon>
        <taxon>Mycenaceae</taxon>
        <taxon>Mycena</taxon>
    </lineage>
</organism>
<dbReference type="Gene3D" id="2.80.10.50">
    <property type="match status" value="1"/>
</dbReference>
<comment type="caution">
    <text evidence="2">The sequence shown here is derived from an EMBL/GenBank/DDBJ whole genome shotgun (WGS) entry which is preliminary data.</text>
</comment>
<feature type="signal peptide" evidence="1">
    <location>
        <begin position="1"/>
        <end position="17"/>
    </location>
</feature>
<keyword evidence="3" id="KW-1185">Reference proteome</keyword>
<evidence type="ECO:0000256" key="1">
    <source>
        <dbReference type="SAM" id="SignalP"/>
    </source>
</evidence>
<dbReference type="SUPFAM" id="SSF50370">
    <property type="entry name" value="Ricin B-like lectins"/>
    <property type="match status" value="1"/>
</dbReference>
<sequence>MLLSNVLTLSAFGLACAAPTGPRRDLDSEIESLLSSLLSSLLGQATAAETAIAATAVGSVSDAAIPTATGAPSATDSAQDPFATGQAIKDSTGNCVTVDAGAGNNSSGVDLGFAIIKPCDGSVEQQFDFFSNTTQPPAPIPGSVLVVSTLNQGCLSFNKVDPFNIKLTACVENSTATADLALSQAFLPFDTTGEFTLNPFGNKNVCLASTGGKMQATPCDSTDDEQSFTLDDASSASATDGFTPTAAASVTGATATAGLTGSAV</sequence>
<dbReference type="Proteomes" id="UP000620124">
    <property type="component" value="Unassembled WGS sequence"/>
</dbReference>
<accession>A0A8H6YJ63</accession>
<dbReference type="AlphaFoldDB" id="A0A8H6YJ63"/>
<keyword evidence="1" id="KW-0732">Signal</keyword>
<evidence type="ECO:0000313" key="3">
    <source>
        <dbReference type="Proteomes" id="UP000620124"/>
    </source>
</evidence>
<dbReference type="InterPro" id="IPR035992">
    <property type="entry name" value="Ricin_B-like_lectins"/>
</dbReference>
<protein>
    <submittedName>
        <fullName evidence="2">Putative mg2+ transporter protein</fullName>
    </submittedName>
</protein>
<gene>
    <name evidence="2" type="ORF">MVEN_00693000</name>
</gene>
<dbReference type="OrthoDB" id="3011044at2759"/>
<name>A0A8H6YJ63_9AGAR</name>
<proteinExistence type="predicted"/>
<feature type="chain" id="PRO_5034537495" evidence="1">
    <location>
        <begin position="18"/>
        <end position="264"/>
    </location>
</feature>
<dbReference type="EMBL" id="JACAZI010000005">
    <property type="protein sequence ID" value="KAF7359686.1"/>
    <property type="molecule type" value="Genomic_DNA"/>
</dbReference>
<evidence type="ECO:0000313" key="2">
    <source>
        <dbReference type="EMBL" id="KAF7359686.1"/>
    </source>
</evidence>